<protein>
    <submittedName>
        <fullName evidence="1">Uncharacterized protein</fullName>
    </submittedName>
</protein>
<dbReference type="Proteomes" id="UP000682733">
    <property type="component" value="Unassembled WGS sequence"/>
</dbReference>
<evidence type="ECO:0000313" key="3">
    <source>
        <dbReference type="Proteomes" id="UP000677228"/>
    </source>
</evidence>
<dbReference type="EMBL" id="CAJOBA010035418">
    <property type="protein sequence ID" value="CAF4004223.1"/>
    <property type="molecule type" value="Genomic_DNA"/>
</dbReference>
<accession>A0A8S2ENC9</accession>
<gene>
    <name evidence="1" type="ORF">OVA965_LOCUS23647</name>
    <name evidence="2" type="ORF">TMI583_LOCUS24368</name>
</gene>
<comment type="caution">
    <text evidence="1">The sequence shown here is derived from an EMBL/GenBank/DDBJ whole genome shotgun (WGS) entry which is preliminary data.</text>
</comment>
<proteinExistence type="predicted"/>
<dbReference type="AlphaFoldDB" id="A0A8S2ENC9"/>
<organism evidence="1 3">
    <name type="scientific">Didymodactylos carnosus</name>
    <dbReference type="NCBI Taxonomy" id="1234261"/>
    <lineage>
        <taxon>Eukaryota</taxon>
        <taxon>Metazoa</taxon>
        <taxon>Spiralia</taxon>
        <taxon>Gnathifera</taxon>
        <taxon>Rotifera</taxon>
        <taxon>Eurotatoria</taxon>
        <taxon>Bdelloidea</taxon>
        <taxon>Philodinida</taxon>
        <taxon>Philodinidae</taxon>
        <taxon>Didymodactylos</taxon>
    </lineage>
</organism>
<dbReference type="EMBL" id="CAJNOK010013887">
    <property type="protein sequence ID" value="CAF1193944.1"/>
    <property type="molecule type" value="Genomic_DNA"/>
</dbReference>
<evidence type="ECO:0000313" key="1">
    <source>
        <dbReference type="EMBL" id="CAF1193944.1"/>
    </source>
</evidence>
<evidence type="ECO:0000313" key="2">
    <source>
        <dbReference type="EMBL" id="CAF4004223.1"/>
    </source>
</evidence>
<name>A0A8S2ENC9_9BILA</name>
<dbReference type="Proteomes" id="UP000677228">
    <property type="component" value="Unassembled WGS sequence"/>
</dbReference>
<reference evidence="1" key="1">
    <citation type="submission" date="2021-02" db="EMBL/GenBank/DDBJ databases">
        <authorList>
            <person name="Nowell W R."/>
        </authorList>
    </citation>
    <scope>NUCLEOTIDE SEQUENCE</scope>
</reference>
<sequence>MDRFLYSLNEKELDYTDGDNIRLIDEHKEEKILNMIRQSLPCNCTDVTVGRRACVGATVYRSLLYTKRGKTNSYIVQIQLHHNQKRHFMSIDFFEKCQHSLYVFGDIVSESDSEFSSYAKKSEYRNILSKTIDHFFVLVDANVVPRKHLLPVECLIRKCITIQLRTFTVYVPLSLNFEHD</sequence>